<name>A0ABQ7KRJ2_BRACM</name>
<accession>A0ABQ7KRJ2</accession>
<dbReference type="Pfam" id="PF13839">
    <property type="entry name" value="PC-Esterase"/>
    <property type="match status" value="1"/>
</dbReference>
<comment type="subcellular location">
    <subcellularLocation>
        <location evidence="1">Membrane</location>
        <topology evidence="1">Single-pass membrane protein</topology>
    </subcellularLocation>
</comment>
<keyword evidence="5 7" id="KW-1133">Transmembrane helix</keyword>
<gene>
    <name evidence="10" type="primary">A10p026890.1_BraROA</name>
    <name evidence="10" type="ORF">IGI04_041183</name>
</gene>
<feature type="domain" description="Trichome birefringence-like N-terminal" evidence="9">
    <location>
        <begin position="104"/>
        <end position="156"/>
    </location>
</feature>
<evidence type="ECO:0000256" key="1">
    <source>
        <dbReference type="ARBA" id="ARBA00004167"/>
    </source>
</evidence>
<comment type="caution">
    <text evidence="10">The sequence shown here is derived from an EMBL/GenBank/DDBJ whole genome shotgun (WGS) entry which is preliminary data.</text>
</comment>
<proteinExistence type="inferred from homology"/>
<evidence type="ECO:0000256" key="5">
    <source>
        <dbReference type="ARBA" id="ARBA00022989"/>
    </source>
</evidence>
<keyword evidence="11" id="KW-1185">Reference proteome</keyword>
<reference evidence="10 11" key="1">
    <citation type="submission" date="2021-03" db="EMBL/GenBank/DDBJ databases">
        <authorList>
            <person name="King G.J."/>
            <person name="Bancroft I."/>
            <person name="Baten A."/>
            <person name="Bloomfield J."/>
            <person name="Borpatragohain P."/>
            <person name="He Z."/>
            <person name="Irish N."/>
            <person name="Irwin J."/>
            <person name="Liu K."/>
            <person name="Mauleon R.P."/>
            <person name="Moore J."/>
            <person name="Morris R."/>
            <person name="Ostergaard L."/>
            <person name="Wang B."/>
            <person name="Wells R."/>
        </authorList>
    </citation>
    <scope>NUCLEOTIDE SEQUENCE [LARGE SCALE GENOMIC DNA]</scope>
    <source>
        <strain evidence="10">R-o-18</strain>
        <tissue evidence="10">Leaf</tissue>
    </source>
</reference>
<dbReference type="InterPro" id="IPR026057">
    <property type="entry name" value="TBL_C"/>
</dbReference>
<keyword evidence="4" id="KW-0735">Signal-anchor</keyword>
<evidence type="ECO:0000259" key="9">
    <source>
        <dbReference type="Pfam" id="PF14416"/>
    </source>
</evidence>
<organism evidence="10 11">
    <name type="scientific">Brassica rapa subsp. trilocularis</name>
    <dbReference type="NCBI Taxonomy" id="1813537"/>
    <lineage>
        <taxon>Eukaryota</taxon>
        <taxon>Viridiplantae</taxon>
        <taxon>Streptophyta</taxon>
        <taxon>Embryophyta</taxon>
        <taxon>Tracheophyta</taxon>
        <taxon>Spermatophyta</taxon>
        <taxon>Magnoliopsida</taxon>
        <taxon>eudicotyledons</taxon>
        <taxon>Gunneridae</taxon>
        <taxon>Pentapetalae</taxon>
        <taxon>rosids</taxon>
        <taxon>malvids</taxon>
        <taxon>Brassicales</taxon>
        <taxon>Brassicaceae</taxon>
        <taxon>Brassiceae</taxon>
        <taxon>Brassica</taxon>
    </lineage>
</organism>
<sequence>MSKYPSLEDDEATPIPEAIKRFKRLRLVFEPSLGVLGFFLVGLCLVFSFFYLDYTNVAQSKSRDFSNQSDRFLWLKELDAGSGDNNSNNNNGNRVEFLDENGSGCDVFHGRWVWDEAYPLYHSKDCSFLDEGFRCTEFGRLDVFYTKWRWQPTHCDLPRFDAKLMLEKLRNKRLVFVGDSIGRNQWESLLCMLSSGVENKGSVYEVNNRTITKHMGFFVFKFHDYNCTVEYYRAPFLVLQSRPPKGYPEKVKTTLKLETMDWYADKWRDADVLVFNTGHWWNYEKTIRGGCYFQEGAKVRMKMKIEHAYRRAMKTVVKWIQEEVDSSKTQVFFRTFAPVHFRGGDWRSGGTCHMETLPDFGASLVPPETWEHLKLLGDVLSPLYHSNTSSQSAAKLKLLNITAMAAQRNDGHPSLYYLGSASPAPVHRQDCSHWCLPGVPDAWNEILFALFLKRGGYSRSNISIRVVSQERFRSSPWQCVSPPWIVRVGALLRHHQFL</sequence>
<protein>
    <recommendedName>
        <fullName evidence="12">Trichome birefringence-like N-terminal domain-containing protein</fullName>
    </recommendedName>
</protein>
<dbReference type="InterPro" id="IPR025846">
    <property type="entry name" value="TBL_N"/>
</dbReference>
<dbReference type="Proteomes" id="UP000823674">
    <property type="component" value="Chromosome A10"/>
</dbReference>
<evidence type="ECO:0000256" key="4">
    <source>
        <dbReference type="ARBA" id="ARBA00022968"/>
    </source>
</evidence>
<dbReference type="PANTHER" id="PTHR32285">
    <property type="entry name" value="PROTEIN TRICHOME BIREFRINGENCE-LIKE 9-RELATED"/>
    <property type="match status" value="1"/>
</dbReference>
<evidence type="ECO:0000256" key="3">
    <source>
        <dbReference type="ARBA" id="ARBA00022692"/>
    </source>
</evidence>
<dbReference type="InterPro" id="IPR029962">
    <property type="entry name" value="TBL"/>
</dbReference>
<evidence type="ECO:0000256" key="6">
    <source>
        <dbReference type="ARBA" id="ARBA00023136"/>
    </source>
</evidence>
<keyword evidence="6 7" id="KW-0472">Membrane</keyword>
<dbReference type="PANTHER" id="PTHR32285:SF213">
    <property type="entry name" value="PROTEIN TRICHOME BIREFRINGENCE-LIKE 11"/>
    <property type="match status" value="1"/>
</dbReference>
<comment type="similarity">
    <text evidence="2">Belongs to the PC-esterase family. TBL subfamily.</text>
</comment>
<keyword evidence="3 7" id="KW-0812">Transmembrane</keyword>
<feature type="domain" description="Trichome birefringence-like C-terminal" evidence="8">
    <location>
        <begin position="157"/>
        <end position="449"/>
    </location>
</feature>
<evidence type="ECO:0000313" key="10">
    <source>
        <dbReference type="EMBL" id="KAG5376587.1"/>
    </source>
</evidence>
<dbReference type="Pfam" id="PF14416">
    <property type="entry name" value="PMR5N"/>
    <property type="match status" value="1"/>
</dbReference>
<dbReference type="EMBL" id="JADBGQ010000010">
    <property type="protein sequence ID" value="KAG5376587.1"/>
    <property type="molecule type" value="Genomic_DNA"/>
</dbReference>
<evidence type="ECO:0000259" key="8">
    <source>
        <dbReference type="Pfam" id="PF13839"/>
    </source>
</evidence>
<evidence type="ECO:0000256" key="2">
    <source>
        <dbReference type="ARBA" id="ARBA00007727"/>
    </source>
</evidence>
<evidence type="ECO:0008006" key="12">
    <source>
        <dbReference type="Google" id="ProtNLM"/>
    </source>
</evidence>
<feature type="transmembrane region" description="Helical" evidence="7">
    <location>
        <begin position="27"/>
        <end position="52"/>
    </location>
</feature>
<evidence type="ECO:0000256" key="7">
    <source>
        <dbReference type="SAM" id="Phobius"/>
    </source>
</evidence>
<evidence type="ECO:0000313" key="11">
    <source>
        <dbReference type="Proteomes" id="UP000823674"/>
    </source>
</evidence>